<dbReference type="InterPro" id="IPR011701">
    <property type="entry name" value="MFS"/>
</dbReference>
<feature type="transmembrane region" description="Helical" evidence="5">
    <location>
        <begin position="113"/>
        <end position="131"/>
    </location>
</feature>
<feature type="transmembrane region" description="Helical" evidence="5">
    <location>
        <begin position="365"/>
        <end position="390"/>
    </location>
</feature>
<feature type="transmembrane region" description="Helical" evidence="5">
    <location>
        <begin position="402"/>
        <end position="424"/>
    </location>
</feature>
<evidence type="ECO:0000256" key="1">
    <source>
        <dbReference type="ARBA" id="ARBA00004141"/>
    </source>
</evidence>
<dbReference type="STRING" id="1314778.A0A5C3NUR7"/>
<sequence length="559" mass="61377">MPKFRFAKREEAVTSIGMSPIKGSGGSIEERSTESPREYRLYKRRWIGLLALVILNIVSGMVLVWFGPIANNVVADFGFTLDQVNWFGNVVNVVYLPSALVVPYLYGRLGLRGTGYIGAFLFIVSGWVRYAGTARSLSKSDSLALIMIGQLLAGLTVPIFQVIIPSYSERWFDLKGRTTATMIMGLSNPVGNALGQLIPPLIGTTRQSLLVMAIIFTVAAPVVFLVGDHPPTPPTFAASHKHPSMMSLVHAMLGRMPRDQYTYMTFRQRLDFAIMVLVFGVLVGIINSFTILTAQQLGPYGYSDDTAGFMGAALLLVGLVAAAVTAPLYDRVLTHHLALSCKLLTPIMAACWIALIWEIKPNNDVVLYVLMALIGGTSLSLLPVVLELAVELTRNADGSSAILWLSTNLFGLIFVLVEGALRAGPDANPPLNMRRAFIFQASVISASVLLIHLVEGKQTRRAQDEIKRDQAERATHQHVGIEVVEVPSERDDKRSSREMVPPSHMEKVHIQLPLRLLRSRGSVPAQVRISLEAHHDLGAVVTHRSRSRARRTRHHCPSA</sequence>
<comment type="subcellular location">
    <subcellularLocation>
        <location evidence="1">Membrane</location>
        <topology evidence="1">Multi-pass membrane protein</topology>
    </subcellularLocation>
</comment>
<dbReference type="GO" id="GO:0022857">
    <property type="term" value="F:transmembrane transporter activity"/>
    <property type="evidence" value="ECO:0007669"/>
    <property type="project" value="InterPro"/>
</dbReference>
<dbReference type="GO" id="GO:0016020">
    <property type="term" value="C:membrane"/>
    <property type="evidence" value="ECO:0007669"/>
    <property type="project" value="UniProtKB-SubCell"/>
</dbReference>
<feature type="transmembrane region" description="Helical" evidence="5">
    <location>
        <begin position="143"/>
        <end position="167"/>
    </location>
</feature>
<feature type="transmembrane region" description="Helical" evidence="5">
    <location>
        <begin position="86"/>
        <end position="106"/>
    </location>
</feature>
<keyword evidence="2 5" id="KW-0812">Transmembrane</keyword>
<evidence type="ECO:0000256" key="2">
    <source>
        <dbReference type="ARBA" id="ARBA00022692"/>
    </source>
</evidence>
<feature type="transmembrane region" description="Helical" evidence="5">
    <location>
        <begin position="436"/>
        <end position="454"/>
    </location>
</feature>
<name>A0A5C3NUR7_9APHY</name>
<protein>
    <submittedName>
        <fullName evidence="6">MFS general substrate transporter</fullName>
    </submittedName>
</protein>
<organism evidence="6 7">
    <name type="scientific">Polyporus arcularius HHB13444</name>
    <dbReference type="NCBI Taxonomy" id="1314778"/>
    <lineage>
        <taxon>Eukaryota</taxon>
        <taxon>Fungi</taxon>
        <taxon>Dikarya</taxon>
        <taxon>Basidiomycota</taxon>
        <taxon>Agaricomycotina</taxon>
        <taxon>Agaricomycetes</taxon>
        <taxon>Polyporales</taxon>
        <taxon>Polyporaceae</taxon>
        <taxon>Polyporus</taxon>
    </lineage>
</organism>
<keyword evidence="7" id="KW-1185">Reference proteome</keyword>
<feature type="transmembrane region" description="Helical" evidence="5">
    <location>
        <begin position="306"/>
        <end position="329"/>
    </location>
</feature>
<feature type="transmembrane region" description="Helical" evidence="5">
    <location>
        <begin position="208"/>
        <end position="226"/>
    </location>
</feature>
<dbReference type="InterPro" id="IPR049680">
    <property type="entry name" value="FLVCR1-2_SLC49-like"/>
</dbReference>
<evidence type="ECO:0000256" key="3">
    <source>
        <dbReference type="ARBA" id="ARBA00022989"/>
    </source>
</evidence>
<proteinExistence type="predicted"/>
<dbReference type="AlphaFoldDB" id="A0A5C3NUR7"/>
<dbReference type="Pfam" id="PF07690">
    <property type="entry name" value="MFS_1"/>
    <property type="match status" value="1"/>
</dbReference>
<evidence type="ECO:0000256" key="5">
    <source>
        <dbReference type="SAM" id="Phobius"/>
    </source>
</evidence>
<keyword evidence="4 5" id="KW-0472">Membrane</keyword>
<evidence type="ECO:0000313" key="7">
    <source>
        <dbReference type="Proteomes" id="UP000308197"/>
    </source>
</evidence>
<reference evidence="6 7" key="1">
    <citation type="journal article" date="2019" name="Nat. Ecol. Evol.">
        <title>Megaphylogeny resolves global patterns of mushroom evolution.</title>
        <authorList>
            <person name="Varga T."/>
            <person name="Krizsan K."/>
            <person name="Foldi C."/>
            <person name="Dima B."/>
            <person name="Sanchez-Garcia M."/>
            <person name="Sanchez-Ramirez S."/>
            <person name="Szollosi G.J."/>
            <person name="Szarkandi J.G."/>
            <person name="Papp V."/>
            <person name="Albert L."/>
            <person name="Andreopoulos W."/>
            <person name="Angelini C."/>
            <person name="Antonin V."/>
            <person name="Barry K.W."/>
            <person name="Bougher N.L."/>
            <person name="Buchanan P."/>
            <person name="Buyck B."/>
            <person name="Bense V."/>
            <person name="Catcheside P."/>
            <person name="Chovatia M."/>
            <person name="Cooper J."/>
            <person name="Damon W."/>
            <person name="Desjardin D."/>
            <person name="Finy P."/>
            <person name="Geml J."/>
            <person name="Haridas S."/>
            <person name="Hughes K."/>
            <person name="Justo A."/>
            <person name="Karasinski D."/>
            <person name="Kautmanova I."/>
            <person name="Kiss B."/>
            <person name="Kocsube S."/>
            <person name="Kotiranta H."/>
            <person name="LaButti K.M."/>
            <person name="Lechner B.E."/>
            <person name="Liimatainen K."/>
            <person name="Lipzen A."/>
            <person name="Lukacs Z."/>
            <person name="Mihaltcheva S."/>
            <person name="Morgado L.N."/>
            <person name="Niskanen T."/>
            <person name="Noordeloos M.E."/>
            <person name="Ohm R.A."/>
            <person name="Ortiz-Santana B."/>
            <person name="Ovrebo C."/>
            <person name="Racz N."/>
            <person name="Riley R."/>
            <person name="Savchenko A."/>
            <person name="Shiryaev A."/>
            <person name="Soop K."/>
            <person name="Spirin V."/>
            <person name="Szebenyi C."/>
            <person name="Tomsovsky M."/>
            <person name="Tulloss R.E."/>
            <person name="Uehling J."/>
            <person name="Grigoriev I.V."/>
            <person name="Vagvolgyi C."/>
            <person name="Papp T."/>
            <person name="Martin F.M."/>
            <person name="Miettinen O."/>
            <person name="Hibbett D.S."/>
            <person name="Nagy L.G."/>
        </authorList>
    </citation>
    <scope>NUCLEOTIDE SEQUENCE [LARGE SCALE GENOMIC DNA]</scope>
    <source>
        <strain evidence="6 7">HHB13444</strain>
    </source>
</reference>
<dbReference type="SUPFAM" id="SSF103473">
    <property type="entry name" value="MFS general substrate transporter"/>
    <property type="match status" value="1"/>
</dbReference>
<dbReference type="InParanoid" id="A0A5C3NUR7"/>
<dbReference type="PANTHER" id="PTHR10924:SF6">
    <property type="entry name" value="SOLUTE CARRIER FAMILY 49 MEMBER A3"/>
    <property type="match status" value="1"/>
</dbReference>
<accession>A0A5C3NUR7</accession>
<feature type="transmembrane region" description="Helical" evidence="5">
    <location>
        <begin position="179"/>
        <end position="202"/>
    </location>
</feature>
<feature type="transmembrane region" description="Helical" evidence="5">
    <location>
        <begin position="341"/>
        <end position="359"/>
    </location>
</feature>
<dbReference type="InterPro" id="IPR036259">
    <property type="entry name" value="MFS_trans_sf"/>
</dbReference>
<gene>
    <name evidence="6" type="ORF">K466DRAFT_648489</name>
</gene>
<dbReference type="PANTHER" id="PTHR10924">
    <property type="entry name" value="MAJOR FACILITATOR SUPERFAMILY PROTEIN-RELATED"/>
    <property type="match status" value="1"/>
</dbReference>
<dbReference type="EMBL" id="ML211659">
    <property type="protein sequence ID" value="TFK81074.1"/>
    <property type="molecule type" value="Genomic_DNA"/>
</dbReference>
<dbReference type="Gene3D" id="1.20.1250.20">
    <property type="entry name" value="MFS general substrate transporter like domains"/>
    <property type="match status" value="2"/>
</dbReference>
<evidence type="ECO:0000313" key="6">
    <source>
        <dbReference type="EMBL" id="TFK81074.1"/>
    </source>
</evidence>
<feature type="transmembrane region" description="Helical" evidence="5">
    <location>
        <begin position="272"/>
        <end position="294"/>
    </location>
</feature>
<dbReference type="Proteomes" id="UP000308197">
    <property type="component" value="Unassembled WGS sequence"/>
</dbReference>
<keyword evidence="3 5" id="KW-1133">Transmembrane helix</keyword>
<feature type="transmembrane region" description="Helical" evidence="5">
    <location>
        <begin position="46"/>
        <end position="66"/>
    </location>
</feature>
<evidence type="ECO:0000256" key="4">
    <source>
        <dbReference type="ARBA" id="ARBA00023136"/>
    </source>
</evidence>